<comment type="caution">
    <text evidence="1">The sequence shown here is derived from an EMBL/GenBank/DDBJ whole genome shotgun (WGS) entry which is preliminary data.</text>
</comment>
<dbReference type="AlphaFoldDB" id="A0AAV2TLK2"/>
<name>A0AAV2TLK2_CALDB</name>
<evidence type="ECO:0000313" key="2">
    <source>
        <dbReference type="Proteomes" id="UP001497525"/>
    </source>
</evidence>
<gene>
    <name evidence="1" type="ORF">CDAUBV1_LOCUS10374</name>
</gene>
<accession>A0AAV2TLK2</accession>
<dbReference type="Proteomes" id="UP001497525">
    <property type="component" value="Unassembled WGS sequence"/>
</dbReference>
<proteinExistence type="predicted"/>
<reference evidence="1" key="1">
    <citation type="submission" date="2024-06" db="EMBL/GenBank/DDBJ databases">
        <authorList>
            <person name="Liu X."/>
            <person name="Lenzi L."/>
            <person name="Haldenby T S."/>
            <person name="Uol C."/>
        </authorList>
    </citation>
    <scope>NUCLEOTIDE SEQUENCE</scope>
</reference>
<sequence>MFRRPQCGLIRESMNLVVSWGARQADQRRGFARNLWLGNRKTGRSDKILMTQTLSYSSVVPVTSAAVLGSSFTEVPIQASDSVGGSEPCSPFTHCCCSFLIRQANLTANSCFKPAATSLVLCKSDREKFCCTLCNRCSLTKFEELKAVYQDLLYTKSRRSYLWVEAFGEPVCGDSTELGLIKKGEATLFWILHIHISDILRRLDTVRKIHSVPRKSGTMDTIELCERDIQGVLEVALFRIMALQQLETLEDAQSSFKSILREMTKSFKLLSELIHFHSWYYKQGIMDHQVCLTTFNLVSVRALKGFVHVITQKLIPSGKISENCDPVHPPYNAYIRYEQMFGVDKEIPLSKQLGNSENTDPSDQSAETICSKFLEEWILERAKDMGKRLEEKPKPLVPKRITDFFEKDLDGFCGRMNEVKCLGKESHEKVVNDLSEIFNLKKYEVEMGREVEEQSTSPSAYSVGDPISEEEGLFYRYFIIYCRQCVDALIRAIEEAMGTSMTYRTHFLDTLHDEYRRSGLALFSALRPYIPREKVEKQMHMDSSFDESVLLTDNGNAGCHGQKLFGLVQVLLEENNPEQRKAVEQYLCEIFDRNCSKMLDRFKFTRKNAALADVSKEFRKRIRLLLLSVLAYWQKKSFDGLADMLDRFGSKVKYYACSGNLLAKFARSHFRSLINDHEHNEQASATISKFFRTAAEERYEEWRIMKERLGDLKKTDLRNVDEHLKPPLKEVFSEALSEAKNSVGDEGSARQATQKDVETLLLDVLDENPELMRRKSSIDACLREIIAKRPELMHNRLPVTQVLTRVSDLVTVNRPIHVDPLFFCLTEQESNAILLTNRENLKSNPKKLAQRHKVQSPENPSVQDYIPRMKKYPDRIQLIIQNTAGLVDEVLWRLFDLISTDPRIDLGLYIQVKMYICKLEATRRLGRIFLALTHGILKLINLVLLELNELEPEEFYLFFKVLKNYIENCILPAFAESSASKEEELSKPVEMEH</sequence>
<evidence type="ECO:0000313" key="1">
    <source>
        <dbReference type="EMBL" id="CAL5136312.1"/>
    </source>
</evidence>
<organism evidence="1 2">
    <name type="scientific">Calicophoron daubneyi</name>
    <name type="common">Rumen fluke</name>
    <name type="synonym">Paramphistomum daubneyi</name>
    <dbReference type="NCBI Taxonomy" id="300641"/>
    <lineage>
        <taxon>Eukaryota</taxon>
        <taxon>Metazoa</taxon>
        <taxon>Spiralia</taxon>
        <taxon>Lophotrochozoa</taxon>
        <taxon>Platyhelminthes</taxon>
        <taxon>Trematoda</taxon>
        <taxon>Digenea</taxon>
        <taxon>Plagiorchiida</taxon>
        <taxon>Pronocephalata</taxon>
        <taxon>Paramphistomoidea</taxon>
        <taxon>Paramphistomidae</taxon>
        <taxon>Calicophoron</taxon>
    </lineage>
</organism>
<protein>
    <submittedName>
        <fullName evidence="1">Uncharacterized protein</fullName>
    </submittedName>
</protein>
<dbReference type="EMBL" id="CAXLJL010000301">
    <property type="protein sequence ID" value="CAL5136312.1"/>
    <property type="molecule type" value="Genomic_DNA"/>
</dbReference>